<protein>
    <submittedName>
        <fullName evidence="8">TlpA family protein disulfide reductase</fullName>
    </submittedName>
</protein>
<keyword evidence="3" id="KW-0812">Transmembrane</keyword>
<dbReference type="InterPro" id="IPR013740">
    <property type="entry name" value="Redoxin"/>
</dbReference>
<feature type="domain" description="Thioredoxin" evidence="7">
    <location>
        <begin position="69"/>
        <end position="213"/>
    </location>
</feature>
<dbReference type="SUPFAM" id="SSF52833">
    <property type="entry name" value="Thioredoxin-like"/>
    <property type="match status" value="1"/>
</dbReference>
<evidence type="ECO:0000313" key="8">
    <source>
        <dbReference type="EMBL" id="MFI1966956.1"/>
    </source>
</evidence>
<dbReference type="InterPro" id="IPR017937">
    <property type="entry name" value="Thioredoxin_CS"/>
</dbReference>
<keyword evidence="5" id="KW-0676">Redox-active center</keyword>
<evidence type="ECO:0000256" key="1">
    <source>
        <dbReference type="ARBA" id="ARBA00004196"/>
    </source>
</evidence>
<dbReference type="Gene3D" id="3.40.30.10">
    <property type="entry name" value="Glutaredoxin"/>
    <property type="match status" value="1"/>
</dbReference>
<keyword evidence="4" id="KW-1015">Disulfide bond</keyword>
<accession>A0ABW7UWI1</accession>
<dbReference type="InterPro" id="IPR036249">
    <property type="entry name" value="Thioredoxin-like_sf"/>
</dbReference>
<dbReference type="Pfam" id="PF08534">
    <property type="entry name" value="Redoxin"/>
    <property type="match status" value="1"/>
</dbReference>
<dbReference type="CDD" id="cd02966">
    <property type="entry name" value="TlpA_like_family"/>
    <property type="match status" value="1"/>
</dbReference>
<comment type="caution">
    <text evidence="8">The sequence shown here is derived from an EMBL/GenBank/DDBJ whole genome shotgun (WGS) entry which is preliminary data.</text>
</comment>
<dbReference type="PANTHER" id="PTHR42852:SF6">
    <property type="entry name" value="THIOL:DISULFIDE INTERCHANGE PROTEIN DSBE"/>
    <property type="match status" value="1"/>
</dbReference>
<name>A0ABW7UWI1_9ACTN</name>
<dbReference type="PROSITE" id="PS51352">
    <property type="entry name" value="THIOREDOXIN_2"/>
    <property type="match status" value="1"/>
</dbReference>
<keyword evidence="2" id="KW-0201">Cytochrome c-type biogenesis</keyword>
<dbReference type="PANTHER" id="PTHR42852">
    <property type="entry name" value="THIOL:DISULFIDE INTERCHANGE PROTEIN DSBE"/>
    <property type="match status" value="1"/>
</dbReference>
<dbReference type="Proteomes" id="UP001611548">
    <property type="component" value="Unassembled WGS sequence"/>
</dbReference>
<sequence>MSDWSALPGRTNRRTTRRRAAVPVRRAVLATGAAAAALALTACGSGGTSGGSADTKFVAGTGGIDTAERGDRQPLPAITGTTIDGKKLDLSDYQGKVLVLNVWGSWCPPCRAEMPHLVKVAKDTKADGVEFVGINTRDSSKPPAQKFEKEFAVPYPSLYDPMGKLMLRFPAGSLNPKAIPSTVIVDREGRIAARALKALGEDELRKTLEPLIAEK</sequence>
<evidence type="ECO:0000259" key="7">
    <source>
        <dbReference type="PROSITE" id="PS51352"/>
    </source>
</evidence>
<feature type="compositionally biased region" description="Basic residues" evidence="6">
    <location>
        <begin position="11"/>
        <end position="20"/>
    </location>
</feature>
<organism evidence="8 9">
    <name type="scientific">Streptomyces pathocidini</name>
    <dbReference type="NCBI Taxonomy" id="1650571"/>
    <lineage>
        <taxon>Bacteria</taxon>
        <taxon>Bacillati</taxon>
        <taxon>Actinomycetota</taxon>
        <taxon>Actinomycetes</taxon>
        <taxon>Kitasatosporales</taxon>
        <taxon>Streptomycetaceae</taxon>
        <taxon>Streptomyces</taxon>
    </lineage>
</organism>
<dbReference type="EMBL" id="JBIRWE010000012">
    <property type="protein sequence ID" value="MFI1966956.1"/>
    <property type="molecule type" value="Genomic_DNA"/>
</dbReference>
<dbReference type="InterPro" id="IPR050553">
    <property type="entry name" value="Thioredoxin_ResA/DsbE_sf"/>
</dbReference>
<evidence type="ECO:0000256" key="3">
    <source>
        <dbReference type="ARBA" id="ARBA00022968"/>
    </source>
</evidence>
<comment type="subcellular location">
    <subcellularLocation>
        <location evidence="1">Cell envelope</location>
    </subcellularLocation>
</comment>
<reference evidence="8 9" key="1">
    <citation type="submission" date="2024-10" db="EMBL/GenBank/DDBJ databases">
        <title>The Natural Products Discovery Center: Release of the First 8490 Sequenced Strains for Exploring Actinobacteria Biosynthetic Diversity.</title>
        <authorList>
            <person name="Kalkreuter E."/>
            <person name="Kautsar S.A."/>
            <person name="Yang D."/>
            <person name="Bader C.D."/>
            <person name="Teijaro C.N."/>
            <person name="Fluegel L."/>
            <person name="Davis C.M."/>
            <person name="Simpson J.R."/>
            <person name="Lauterbach L."/>
            <person name="Steele A.D."/>
            <person name="Gui C."/>
            <person name="Meng S."/>
            <person name="Li G."/>
            <person name="Viehrig K."/>
            <person name="Ye F."/>
            <person name="Su P."/>
            <person name="Kiefer A.F."/>
            <person name="Nichols A."/>
            <person name="Cepeda A.J."/>
            <person name="Yan W."/>
            <person name="Fan B."/>
            <person name="Jiang Y."/>
            <person name="Adhikari A."/>
            <person name="Zheng C.-J."/>
            <person name="Schuster L."/>
            <person name="Cowan T.M."/>
            <person name="Smanski M.J."/>
            <person name="Chevrette M.G."/>
            <person name="De Carvalho L.P.S."/>
            <person name="Shen B."/>
        </authorList>
    </citation>
    <scope>NUCLEOTIDE SEQUENCE [LARGE SCALE GENOMIC DNA]</scope>
    <source>
        <strain evidence="8 9">NPDC020327</strain>
    </source>
</reference>
<evidence type="ECO:0000256" key="4">
    <source>
        <dbReference type="ARBA" id="ARBA00023157"/>
    </source>
</evidence>
<proteinExistence type="predicted"/>
<evidence type="ECO:0000256" key="2">
    <source>
        <dbReference type="ARBA" id="ARBA00022748"/>
    </source>
</evidence>
<evidence type="ECO:0000313" key="9">
    <source>
        <dbReference type="Proteomes" id="UP001611548"/>
    </source>
</evidence>
<dbReference type="PROSITE" id="PS00194">
    <property type="entry name" value="THIOREDOXIN_1"/>
    <property type="match status" value="1"/>
</dbReference>
<feature type="region of interest" description="Disordered" evidence="6">
    <location>
        <begin position="1"/>
        <end position="21"/>
    </location>
</feature>
<keyword evidence="3" id="KW-0735">Signal-anchor</keyword>
<dbReference type="RefSeq" id="WP_055472859.1">
    <property type="nucleotide sequence ID" value="NZ_JBEZHZ010000016.1"/>
</dbReference>
<keyword evidence="9" id="KW-1185">Reference proteome</keyword>
<gene>
    <name evidence="8" type="ORF">ACH429_23060</name>
</gene>
<evidence type="ECO:0000256" key="6">
    <source>
        <dbReference type="SAM" id="MobiDB-lite"/>
    </source>
</evidence>
<dbReference type="InterPro" id="IPR013766">
    <property type="entry name" value="Thioredoxin_domain"/>
</dbReference>
<evidence type="ECO:0000256" key="5">
    <source>
        <dbReference type="ARBA" id="ARBA00023284"/>
    </source>
</evidence>